<dbReference type="Proteomes" id="UP000262882">
    <property type="component" value="Unassembled WGS sequence"/>
</dbReference>
<evidence type="ECO:0000313" key="2">
    <source>
        <dbReference type="Proteomes" id="UP000262882"/>
    </source>
</evidence>
<sequence>MCRRDASEVMRNLRQVIGRSRVVLEWRTFAGHDAAVQRLELLRVALLPLGWRCVGLYDKREFRFPVPLLWVYAGGAADTAGSAVTVRAMPGQEWGYFEAGDGRDGFVSPCGDVKLAAEALDLLLRHRMTPWRRWA</sequence>
<reference evidence="1 2" key="1">
    <citation type="submission" date="2018-08" db="EMBL/GenBank/DDBJ databases">
        <title>Actinomadura spongicola sp. nov., isolated from marine sponge Leucetta chagosensis.</title>
        <authorList>
            <person name="Li L."/>
            <person name="Lin H.W."/>
        </authorList>
    </citation>
    <scope>NUCLEOTIDE SEQUENCE [LARGE SCALE GENOMIC DNA]</scope>
    <source>
        <strain evidence="1 2">LHW52907</strain>
    </source>
</reference>
<accession>A0A372GNB7</accession>
<protein>
    <submittedName>
        <fullName evidence="1">Uncharacterized protein</fullName>
    </submittedName>
</protein>
<proteinExistence type="predicted"/>
<dbReference type="AlphaFoldDB" id="A0A372GNB7"/>
<keyword evidence="2" id="KW-1185">Reference proteome</keyword>
<comment type="caution">
    <text evidence="1">The sequence shown here is derived from an EMBL/GenBank/DDBJ whole genome shotgun (WGS) entry which is preliminary data.</text>
</comment>
<gene>
    <name evidence="1" type="ORF">D0T12_01035</name>
</gene>
<name>A0A372GNB7_9ACTN</name>
<evidence type="ECO:0000313" key="1">
    <source>
        <dbReference type="EMBL" id="RFS86891.1"/>
    </source>
</evidence>
<dbReference type="EMBL" id="QVNQ01000001">
    <property type="protein sequence ID" value="RFS86891.1"/>
    <property type="molecule type" value="Genomic_DNA"/>
</dbReference>
<organism evidence="1 2">
    <name type="scientific">Actinomadura spongiicola</name>
    <dbReference type="NCBI Taxonomy" id="2303421"/>
    <lineage>
        <taxon>Bacteria</taxon>
        <taxon>Bacillati</taxon>
        <taxon>Actinomycetota</taxon>
        <taxon>Actinomycetes</taxon>
        <taxon>Streptosporangiales</taxon>
        <taxon>Thermomonosporaceae</taxon>
        <taxon>Actinomadura</taxon>
    </lineage>
</organism>